<evidence type="ECO:0000256" key="6">
    <source>
        <dbReference type="ARBA" id="ARBA00022989"/>
    </source>
</evidence>
<dbReference type="EMBL" id="JAHIBW010000007">
    <property type="protein sequence ID" value="KAG7309081.1"/>
    <property type="molecule type" value="Genomic_DNA"/>
</dbReference>
<keyword evidence="6" id="KW-1133">Transmembrane helix</keyword>
<comment type="subcellular location">
    <subcellularLocation>
        <location evidence="1">Membrane</location>
        <topology evidence="1">Multi-pass membrane protein</topology>
    </subcellularLocation>
</comment>
<evidence type="ECO:0000256" key="4">
    <source>
        <dbReference type="ARBA" id="ARBA00022461"/>
    </source>
</evidence>
<evidence type="ECO:0000256" key="9">
    <source>
        <dbReference type="ARBA" id="ARBA00023136"/>
    </source>
</evidence>
<evidence type="ECO:0000256" key="2">
    <source>
        <dbReference type="ARBA" id="ARBA00007193"/>
    </source>
</evidence>
<keyword evidence="7" id="KW-0915">Sodium</keyword>
<evidence type="ECO:0000256" key="3">
    <source>
        <dbReference type="ARBA" id="ARBA00022448"/>
    </source>
</evidence>
<keyword evidence="8 12" id="KW-0406">Ion transport</keyword>
<name>A0ABQ7QVP5_PLUXY</name>
<organism evidence="13 14">
    <name type="scientific">Plutella xylostella</name>
    <name type="common">Diamondback moth</name>
    <name type="synonym">Plutella maculipennis</name>
    <dbReference type="NCBI Taxonomy" id="51655"/>
    <lineage>
        <taxon>Eukaryota</taxon>
        <taxon>Metazoa</taxon>
        <taxon>Ecdysozoa</taxon>
        <taxon>Arthropoda</taxon>
        <taxon>Hexapoda</taxon>
        <taxon>Insecta</taxon>
        <taxon>Pterygota</taxon>
        <taxon>Neoptera</taxon>
        <taxon>Endopterygota</taxon>
        <taxon>Lepidoptera</taxon>
        <taxon>Glossata</taxon>
        <taxon>Ditrysia</taxon>
        <taxon>Yponomeutoidea</taxon>
        <taxon>Plutellidae</taxon>
        <taxon>Plutella</taxon>
    </lineage>
</organism>
<keyword evidence="11 12" id="KW-0407">Ion channel</keyword>
<keyword evidence="9" id="KW-0472">Membrane</keyword>
<evidence type="ECO:0000256" key="5">
    <source>
        <dbReference type="ARBA" id="ARBA00022692"/>
    </source>
</evidence>
<evidence type="ECO:0000256" key="12">
    <source>
        <dbReference type="RuleBase" id="RU000679"/>
    </source>
</evidence>
<dbReference type="Proteomes" id="UP000823941">
    <property type="component" value="Chromosome 7"/>
</dbReference>
<keyword evidence="10 12" id="KW-0739">Sodium transport</keyword>
<evidence type="ECO:0000256" key="8">
    <source>
        <dbReference type="ARBA" id="ARBA00023065"/>
    </source>
</evidence>
<protein>
    <submittedName>
        <fullName evidence="13">Uncharacterized protein</fullName>
    </submittedName>
</protein>
<dbReference type="Pfam" id="PF00858">
    <property type="entry name" value="ASC"/>
    <property type="match status" value="1"/>
</dbReference>
<gene>
    <name evidence="13" type="ORF">JYU34_004970</name>
</gene>
<evidence type="ECO:0000256" key="7">
    <source>
        <dbReference type="ARBA" id="ARBA00023053"/>
    </source>
</evidence>
<keyword evidence="5 12" id="KW-0812">Transmembrane</keyword>
<reference evidence="13 14" key="1">
    <citation type="submission" date="2021-06" db="EMBL/GenBank/DDBJ databases">
        <title>A haploid diamondback moth (Plutella xylostella L.) genome assembly resolves 31 chromosomes and identifies a diamide resistance mutation.</title>
        <authorList>
            <person name="Ward C.M."/>
            <person name="Perry K.D."/>
            <person name="Baker G."/>
            <person name="Powis K."/>
            <person name="Heckel D.G."/>
            <person name="Baxter S.W."/>
        </authorList>
    </citation>
    <scope>NUCLEOTIDE SEQUENCE [LARGE SCALE GENOMIC DNA]</scope>
    <source>
        <strain evidence="13 14">LV</strain>
        <tissue evidence="13">Single pupa</tissue>
    </source>
</reference>
<keyword evidence="4 12" id="KW-0894">Sodium channel</keyword>
<evidence type="ECO:0000313" key="13">
    <source>
        <dbReference type="EMBL" id="KAG7309081.1"/>
    </source>
</evidence>
<comment type="caution">
    <text evidence="13">The sequence shown here is derived from an EMBL/GenBank/DDBJ whole genome shotgun (WGS) entry which is preliminary data.</text>
</comment>
<dbReference type="InterPro" id="IPR001873">
    <property type="entry name" value="ENaC"/>
</dbReference>
<evidence type="ECO:0000256" key="11">
    <source>
        <dbReference type="ARBA" id="ARBA00023303"/>
    </source>
</evidence>
<sequence length="266" mass="31077">MKSGHELLKAAQFHGARRLVVDKYGSYPPGFERPYLRKITWQLAAFYSLDVDYSTEELMRMEYVLRYNDLDVESTVMRLMTSCLLHVESVVMRQLAAFYSLGVDYSTEELMRMEYVLRYNELGVESTVMRLMTSLAFYSLGVDYSTEELMRMEYVLRYNDLDVESTGMKLMTSCEEMLVRCRWRNQMVNCSEIFHMQVTGDGICCIFNSKSLRHELDPLHATHIKPQVKWYTTLVGPAHGLTLLINQTQKHGSIDITYKWSNIRKS</sequence>
<proteinExistence type="inferred from homology"/>
<evidence type="ECO:0000256" key="1">
    <source>
        <dbReference type="ARBA" id="ARBA00004141"/>
    </source>
</evidence>
<keyword evidence="3 12" id="KW-0813">Transport</keyword>
<evidence type="ECO:0000313" key="14">
    <source>
        <dbReference type="Proteomes" id="UP000823941"/>
    </source>
</evidence>
<keyword evidence="14" id="KW-1185">Reference proteome</keyword>
<evidence type="ECO:0000256" key="10">
    <source>
        <dbReference type="ARBA" id="ARBA00023201"/>
    </source>
</evidence>
<comment type="similarity">
    <text evidence="2 12">Belongs to the amiloride-sensitive sodium channel (TC 1.A.6) family.</text>
</comment>
<accession>A0ABQ7QVP5</accession>
<dbReference type="Gene3D" id="2.60.470.10">
    <property type="entry name" value="Acid-sensing ion channels like domains"/>
    <property type="match status" value="1"/>
</dbReference>